<keyword evidence="2" id="KW-1185">Reference proteome</keyword>
<dbReference type="Proteomes" id="UP001445076">
    <property type="component" value="Unassembled WGS sequence"/>
</dbReference>
<name>A0AAW0WYP8_CHEQU</name>
<reference evidence="1 2" key="1">
    <citation type="journal article" date="2024" name="BMC Genomics">
        <title>Genome assembly of redclaw crayfish (Cherax quadricarinatus) provides insights into its immune adaptation and hypoxia tolerance.</title>
        <authorList>
            <person name="Liu Z."/>
            <person name="Zheng J."/>
            <person name="Li H."/>
            <person name="Fang K."/>
            <person name="Wang S."/>
            <person name="He J."/>
            <person name="Zhou D."/>
            <person name="Weng S."/>
            <person name="Chi M."/>
            <person name="Gu Z."/>
            <person name="He J."/>
            <person name="Li F."/>
            <person name="Wang M."/>
        </authorList>
    </citation>
    <scope>NUCLEOTIDE SEQUENCE [LARGE SCALE GENOMIC DNA]</scope>
    <source>
        <strain evidence="1">ZL_2023a</strain>
    </source>
</reference>
<accession>A0AAW0WYP8</accession>
<comment type="caution">
    <text evidence="1">The sequence shown here is derived from an EMBL/GenBank/DDBJ whole genome shotgun (WGS) entry which is preliminary data.</text>
</comment>
<sequence>MTPDIMDNEQVFDKRSPEEIRRELDFYIAEFVKYAETHPRPKSNLKFSEAMKMYEGSVLPSLQEMLNTVPENSEKLKDKISLLNKKMLIVQNTLDNHQLQNNNLGLRTVAIREDSDAVFLKEQICAQKEKIATLRGKIHSAGMKTFAGEGVTWTSVDNPRVKTRLPTKTDPVLGLVDARRLAAENCRKALRKFK</sequence>
<evidence type="ECO:0000313" key="1">
    <source>
        <dbReference type="EMBL" id="KAK8737237.1"/>
    </source>
</evidence>
<gene>
    <name evidence="1" type="ORF">OTU49_004403</name>
</gene>
<protein>
    <submittedName>
        <fullName evidence="1">Uncharacterized protein</fullName>
    </submittedName>
</protein>
<dbReference type="EMBL" id="JARKIK010000042">
    <property type="protein sequence ID" value="KAK8737237.1"/>
    <property type="molecule type" value="Genomic_DNA"/>
</dbReference>
<dbReference type="AlphaFoldDB" id="A0AAW0WYP8"/>
<organism evidence="1 2">
    <name type="scientific">Cherax quadricarinatus</name>
    <name type="common">Australian red claw crayfish</name>
    <dbReference type="NCBI Taxonomy" id="27406"/>
    <lineage>
        <taxon>Eukaryota</taxon>
        <taxon>Metazoa</taxon>
        <taxon>Ecdysozoa</taxon>
        <taxon>Arthropoda</taxon>
        <taxon>Crustacea</taxon>
        <taxon>Multicrustacea</taxon>
        <taxon>Malacostraca</taxon>
        <taxon>Eumalacostraca</taxon>
        <taxon>Eucarida</taxon>
        <taxon>Decapoda</taxon>
        <taxon>Pleocyemata</taxon>
        <taxon>Astacidea</taxon>
        <taxon>Parastacoidea</taxon>
        <taxon>Parastacidae</taxon>
        <taxon>Cherax</taxon>
    </lineage>
</organism>
<proteinExistence type="predicted"/>
<evidence type="ECO:0000313" key="2">
    <source>
        <dbReference type="Proteomes" id="UP001445076"/>
    </source>
</evidence>